<dbReference type="InterPro" id="IPR019925">
    <property type="entry name" value="DNA_repair_protein_predicted"/>
</dbReference>
<dbReference type="SUPFAM" id="SSF52540">
    <property type="entry name" value="P-loop containing nucleoside triphosphate hydrolases"/>
    <property type="match status" value="1"/>
</dbReference>
<dbReference type="InterPro" id="IPR038726">
    <property type="entry name" value="PDDEXK_AddAB-type"/>
</dbReference>
<evidence type="ECO:0000259" key="2">
    <source>
        <dbReference type="Pfam" id="PF12705"/>
    </source>
</evidence>
<organism evidence="3">
    <name type="scientific">Candidatus Kentrum sp. FW</name>
    <dbReference type="NCBI Taxonomy" id="2126338"/>
    <lineage>
        <taxon>Bacteria</taxon>
        <taxon>Pseudomonadati</taxon>
        <taxon>Pseudomonadota</taxon>
        <taxon>Gammaproteobacteria</taxon>
        <taxon>Candidatus Kentrum</taxon>
    </lineage>
</organism>
<protein>
    <submittedName>
        <fullName evidence="3">Probable DNA repair protein</fullName>
    </submittedName>
</protein>
<dbReference type="Pfam" id="PF12705">
    <property type="entry name" value="PDDEXK_1"/>
    <property type="match status" value="1"/>
</dbReference>
<reference evidence="3" key="1">
    <citation type="submission" date="2019-02" db="EMBL/GenBank/DDBJ databases">
        <authorList>
            <person name="Gruber-Vodicka R. H."/>
            <person name="Seah K. B. B."/>
        </authorList>
    </citation>
    <scope>NUCLEOTIDE SEQUENCE</scope>
    <source>
        <strain evidence="3">BECK_BZ15</strain>
    </source>
</reference>
<sequence length="919" mass="103631">MTDAEAGNFIQSLPGQVVASSLYEIPDVLDHGGTVLTVDRQSARNLQLTYDARALADGLRCWETPDILPLSAWVERSWREYATRTALPVLLSTFREQALWERIIRKRMAPGQQELLQVAQAARDARAAWEWLKGWRVPDRKISDNGNSEIEIFSDWARTFSRLCRTYDWIDSTSALDVLIEAVRARKFRFQGRMIFMGFEEFIPQQQELLRALADGGMEICHWLPVSSTSRSPTAARISLPDEEKELESAARWTRALLESGVRGPIGIVIPELPRLRRVALRVFDEILCPEIKQPGTTTPERPFQCSSGPTLAEIAPIRDAMFALTLANGDHPVASFSRLLLSPYFVAAEAEFVTRAEIDVRLRAIGEPRLTLSMVCRHPKVFPTTPDGVSRLQIGLVQIIESLSRLPTRRTLVDWVGTFADWLANLGWPGERAPDNEEYLAITAFYELLAELADLDAVLGRQSLSDALSRLWAMAAMRVLQPKSNPTPIRILAMSDTVGIRFSHLWITSLHAESWPPASHPNPFLPLSPQERAGMPHGGPDMEYFRAWRTTHRILASAGEVIVSYPRTDGDLVRYPSPLITTLPETDLSRIPQSRSPDAIRQSPDCTTPRDKERLWDEKGPAVGKDEPITGRSRIWKDQVACPFRAFATHRLGAVGLENPAIGIDYAMRGIMVHRALESIWGKLRDSGQLASMPDILLRAKVADAVGEAIEEAARRRPRTFRGKRLRKLEENRLETLIMAWLAREKERSPFIVVAPEQRQTVPFGALSVVIRPDRIDRTREGQYLLLDYKTTDIDTNSWFGERPDDPQLPLYAITGKSDGIAFAFVRRDKIELAGIRAPIGTTRGIETIGKIKLPKDIRDWNTLYGEWRRILLSLAQSFTRGDARVDPKSPDQTCRNCDLHSLCRIHERETLVGKSEV</sequence>
<dbReference type="InterPro" id="IPR011604">
    <property type="entry name" value="PDDEXK-like_dom_sf"/>
</dbReference>
<gene>
    <name evidence="3" type="ORF">BECKFW1821A_GA0114235_101322</name>
</gene>
<dbReference type="EMBL" id="CAADEW010000013">
    <property type="protein sequence ID" value="VFJ46546.1"/>
    <property type="molecule type" value="Genomic_DNA"/>
</dbReference>
<feature type="region of interest" description="Disordered" evidence="1">
    <location>
        <begin position="591"/>
        <end position="613"/>
    </location>
</feature>
<proteinExistence type="predicted"/>
<dbReference type="Gene3D" id="3.90.320.10">
    <property type="match status" value="1"/>
</dbReference>
<dbReference type="AlphaFoldDB" id="A0A450S463"/>
<dbReference type="InterPro" id="IPR027417">
    <property type="entry name" value="P-loop_NTPase"/>
</dbReference>
<name>A0A450S463_9GAMM</name>
<dbReference type="NCBIfam" id="TIGR03623">
    <property type="entry name" value="probable DNA repair protein"/>
    <property type="match status" value="1"/>
</dbReference>
<evidence type="ECO:0000256" key="1">
    <source>
        <dbReference type="SAM" id="MobiDB-lite"/>
    </source>
</evidence>
<feature type="domain" description="PD-(D/E)XK endonuclease-like" evidence="2">
    <location>
        <begin position="642"/>
        <end position="906"/>
    </location>
</feature>
<accession>A0A450S463</accession>
<evidence type="ECO:0000313" key="3">
    <source>
        <dbReference type="EMBL" id="VFJ46546.1"/>
    </source>
</evidence>